<sequence>IICRPWGRRKNGGWIIQPDELLQALKGGEIAEVGNLHVGAKQLHKLITLMRFPDEEILITSNGQLEVETIKRVIAQRDGKRRTNFRKPRLEHSFRVSNNAWLPKTSKPQTTVVIKPRKF</sequence>
<gene>
    <name evidence="1" type="ORF">S01H4_45771</name>
</gene>
<name>X1C397_9ZZZZ</name>
<organism evidence="1">
    <name type="scientific">marine sediment metagenome</name>
    <dbReference type="NCBI Taxonomy" id="412755"/>
    <lineage>
        <taxon>unclassified sequences</taxon>
        <taxon>metagenomes</taxon>
        <taxon>ecological metagenomes</taxon>
    </lineage>
</organism>
<dbReference type="EMBL" id="BART01025514">
    <property type="protein sequence ID" value="GAH01802.1"/>
    <property type="molecule type" value="Genomic_DNA"/>
</dbReference>
<accession>X1C397</accession>
<dbReference type="AlphaFoldDB" id="X1C397"/>
<protein>
    <submittedName>
        <fullName evidence="1">Uncharacterized protein</fullName>
    </submittedName>
</protein>
<comment type="caution">
    <text evidence="1">The sequence shown here is derived from an EMBL/GenBank/DDBJ whole genome shotgun (WGS) entry which is preliminary data.</text>
</comment>
<reference evidence="1" key="1">
    <citation type="journal article" date="2014" name="Front. Microbiol.">
        <title>High frequency of phylogenetically diverse reductive dehalogenase-homologous genes in deep subseafloor sedimentary metagenomes.</title>
        <authorList>
            <person name="Kawai M."/>
            <person name="Futagami T."/>
            <person name="Toyoda A."/>
            <person name="Takaki Y."/>
            <person name="Nishi S."/>
            <person name="Hori S."/>
            <person name="Arai W."/>
            <person name="Tsubouchi T."/>
            <person name="Morono Y."/>
            <person name="Uchiyama I."/>
            <person name="Ito T."/>
            <person name="Fujiyama A."/>
            <person name="Inagaki F."/>
            <person name="Takami H."/>
        </authorList>
    </citation>
    <scope>NUCLEOTIDE SEQUENCE</scope>
    <source>
        <strain evidence="1">Expedition CK06-06</strain>
    </source>
</reference>
<evidence type="ECO:0000313" key="1">
    <source>
        <dbReference type="EMBL" id="GAH01802.1"/>
    </source>
</evidence>
<proteinExistence type="predicted"/>
<feature type="non-terminal residue" evidence="1">
    <location>
        <position position="1"/>
    </location>
</feature>